<proteinExistence type="predicted"/>
<reference evidence="1" key="1">
    <citation type="journal article" date="2014" name="Front. Microbiol.">
        <title>High frequency of phylogenetically diverse reductive dehalogenase-homologous genes in deep subseafloor sedimentary metagenomes.</title>
        <authorList>
            <person name="Kawai M."/>
            <person name="Futagami T."/>
            <person name="Toyoda A."/>
            <person name="Takaki Y."/>
            <person name="Nishi S."/>
            <person name="Hori S."/>
            <person name="Arai W."/>
            <person name="Tsubouchi T."/>
            <person name="Morono Y."/>
            <person name="Uchiyama I."/>
            <person name="Ito T."/>
            <person name="Fujiyama A."/>
            <person name="Inagaki F."/>
            <person name="Takami H."/>
        </authorList>
    </citation>
    <scope>NUCLEOTIDE SEQUENCE</scope>
    <source>
        <strain evidence="1">Expedition CK06-06</strain>
    </source>
</reference>
<name>X1I860_9ZZZZ</name>
<feature type="non-terminal residue" evidence="1">
    <location>
        <position position="1"/>
    </location>
</feature>
<protein>
    <submittedName>
        <fullName evidence="1">Uncharacterized protein</fullName>
    </submittedName>
</protein>
<evidence type="ECO:0000313" key="1">
    <source>
        <dbReference type="EMBL" id="GAH65450.1"/>
    </source>
</evidence>
<comment type="caution">
    <text evidence="1">The sequence shown here is derived from an EMBL/GenBank/DDBJ whole genome shotgun (WGS) entry which is preliminary data.</text>
</comment>
<organism evidence="1">
    <name type="scientific">marine sediment metagenome</name>
    <dbReference type="NCBI Taxonomy" id="412755"/>
    <lineage>
        <taxon>unclassified sequences</taxon>
        <taxon>metagenomes</taxon>
        <taxon>ecological metagenomes</taxon>
    </lineage>
</organism>
<gene>
    <name evidence="1" type="ORF">S03H2_50456</name>
</gene>
<sequence length="44" mass="5014">GGNKDINLIAHRNKNKYVTGFIAVCEECCKLIDESDKNIRMMID</sequence>
<accession>X1I860</accession>
<dbReference type="AlphaFoldDB" id="X1I860"/>
<dbReference type="EMBL" id="BARU01031950">
    <property type="protein sequence ID" value="GAH65450.1"/>
    <property type="molecule type" value="Genomic_DNA"/>
</dbReference>